<feature type="compositionally biased region" description="Basic and acidic residues" evidence="5">
    <location>
        <begin position="159"/>
        <end position="181"/>
    </location>
</feature>
<organism evidence="7 8">
    <name type="scientific">Lipomyces starkeyi NRRL Y-11557</name>
    <dbReference type="NCBI Taxonomy" id="675824"/>
    <lineage>
        <taxon>Eukaryota</taxon>
        <taxon>Fungi</taxon>
        <taxon>Dikarya</taxon>
        <taxon>Ascomycota</taxon>
        <taxon>Saccharomycotina</taxon>
        <taxon>Lipomycetes</taxon>
        <taxon>Lipomycetales</taxon>
        <taxon>Lipomycetaceae</taxon>
        <taxon>Lipomyces</taxon>
    </lineage>
</organism>
<dbReference type="GO" id="GO:1990269">
    <property type="term" value="F:RNA polymerase II C-terminal domain phosphoserine binding"/>
    <property type="evidence" value="ECO:0007669"/>
    <property type="project" value="TreeGrafter"/>
</dbReference>
<evidence type="ECO:0000256" key="5">
    <source>
        <dbReference type="SAM" id="MobiDB-lite"/>
    </source>
</evidence>
<keyword evidence="3" id="KW-0804">Transcription</keyword>
<proteinExistence type="predicted"/>
<evidence type="ECO:0000313" key="8">
    <source>
        <dbReference type="Proteomes" id="UP000094385"/>
    </source>
</evidence>
<dbReference type="InterPro" id="IPR036128">
    <property type="entry name" value="Plus3-like_sf"/>
</dbReference>
<evidence type="ECO:0000313" key="7">
    <source>
        <dbReference type="EMBL" id="ODQ69703.1"/>
    </source>
</evidence>
<sequence>MSDLDEDLLALAEGVDEDISSKPSRKLSGTKRKATTTKRRLKTRDESDDGDLDSLAEDEDEDDRDAFEDLNGESKGRLSRGRGMRNGDDDKFENRNAEDEGDLDDEFVNPYPLQGKYKSVEDMNWLESLGEFEREQILFERSQEMQRFNERKYLAQRLKESKRVGKEKTKAVTRSSKRDTPKGALSKRSQLSELKKKREEKNFRARQRTEDHDYGGTKLHYDEDAGDEDEIDVEAEDDVVWADTATPRELTVDDVNKIRIGRTLLAKYCHYPEFDRCAVDCFVRINIGYNEYKQKEIYRVCQVKAVIESKTYSFMNRTVNSSLLVTHGSSEKIFEMGVCSDKPFTEEEFDTWKHAVKNDNISLPSRRLIDLKFQQLQKMRERTLSPNEINAMIDLRQLLSSNLPTNAVIQKTMLNQKRLIAMNHGDMEEVVEIDRQISAIDHRQTVKLSTTVLESPLQMLAKVNERNRRANQDEIRKAEIKATEVRRKAMLANKSQVTSDPFSRLKTNPRMYYDSAEEASGVVANPNHADEIDEEIEAEKEKKKLAEKLAKQPLSVVDDVIANTEFEIDIDLDL</sequence>
<dbReference type="PANTHER" id="PTHR13115:SF8">
    <property type="entry name" value="RNA POLYMERASE-ASSOCIATED PROTEIN RTF1 HOMOLOG"/>
    <property type="match status" value="1"/>
</dbReference>
<dbReference type="GO" id="GO:0003677">
    <property type="term" value="F:DNA binding"/>
    <property type="evidence" value="ECO:0007669"/>
    <property type="project" value="InterPro"/>
</dbReference>
<feature type="domain" description="Plus3" evidence="6">
    <location>
        <begin position="249"/>
        <end position="381"/>
    </location>
</feature>
<feature type="compositionally biased region" description="Basic and acidic residues" evidence="5">
    <location>
        <begin position="85"/>
        <end position="98"/>
    </location>
</feature>
<dbReference type="GO" id="GO:0016593">
    <property type="term" value="C:Cdc73/Paf1 complex"/>
    <property type="evidence" value="ECO:0007669"/>
    <property type="project" value="TreeGrafter"/>
</dbReference>
<feature type="compositionally biased region" description="Basic residues" evidence="5">
    <location>
        <begin position="23"/>
        <end position="42"/>
    </location>
</feature>
<reference evidence="7 8" key="1">
    <citation type="journal article" date="2016" name="Proc. Natl. Acad. Sci. U.S.A.">
        <title>Comparative genomics of biotechnologically important yeasts.</title>
        <authorList>
            <person name="Riley R."/>
            <person name="Haridas S."/>
            <person name="Wolfe K.H."/>
            <person name="Lopes M.R."/>
            <person name="Hittinger C.T."/>
            <person name="Goeker M."/>
            <person name="Salamov A.A."/>
            <person name="Wisecaver J.H."/>
            <person name="Long T.M."/>
            <person name="Calvey C.H."/>
            <person name="Aerts A.L."/>
            <person name="Barry K.W."/>
            <person name="Choi C."/>
            <person name="Clum A."/>
            <person name="Coughlan A.Y."/>
            <person name="Deshpande S."/>
            <person name="Douglass A.P."/>
            <person name="Hanson S.J."/>
            <person name="Klenk H.-P."/>
            <person name="LaButti K.M."/>
            <person name="Lapidus A."/>
            <person name="Lindquist E.A."/>
            <person name="Lipzen A.M."/>
            <person name="Meier-Kolthoff J.P."/>
            <person name="Ohm R.A."/>
            <person name="Otillar R.P."/>
            <person name="Pangilinan J.L."/>
            <person name="Peng Y."/>
            <person name="Rokas A."/>
            <person name="Rosa C.A."/>
            <person name="Scheuner C."/>
            <person name="Sibirny A.A."/>
            <person name="Slot J.C."/>
            <person name="Stielow J.B."/>
            <person name="Sun H."/>
            <person name="Kurtzman C.P."/>
            <person name="Blackwell M."/>
            <person name="Grigoriev I.V."/>
            <person name="Jeffries T.W."/>
        </authorList>
    </citation>
    <scope>NUCLEOTIDE SEQUENCE [LARGE SCALE GENOMIC DNA]</scope>
    <source>
        <strain evidence="7 8">NRRL Y-11557</strain>
    </source>
</reference>
<dbReference type="InterPro" id="IPR004343">
    <property type="entry name" value="Plus-3_dom"/>
</dbReference>
<dbReference type="PROSITE" id="PS51360">
    <property type="entry name" value="PLUS3"/>
    <property type="match status" value="1"/>
</dbReference>
<evidence type="ECO:0000256" key="1">
    <source>
        <dbReference type="ARBA" id="ARBA00004123"/>
    </source>
</evidence>
<keyword evidence="2" id="KW-0805">Transcription regulation</keyword>
<evidence type="ECO:0000256" key="4">
    <source>
        <dbReference type="ARBA" id="ARBA00023242"/>
    </source>
</evidence>
<keyword evidence="4" id="KW-0539">Nucleus</keyword>
<feature type="compositionally biased region" description="Basic and acidic residues" evidence="5">
    <location>
        <begin position="193"/>
        <end position="221"/>
    </location>
</feature>
<dbReference type="Pfam" id="PF03126">
    <property type="entry name" value="Plus-3"/>
    <property type="match status" value="1"/>
</dbReference>
<feature type="region of interest" description="Disordered" evidence="5">
    <location>
        <begin position="159"/>
        <end position="221"/>
    </location>
</feature>
<evidence type="ECO:0000259" key="6">
    <source>
        <dbReference type="PROSITE" id="PS51360"/>
    </source>
</evidence>
<dbReference type="Proteomes" id="UP000094385">
    <property type="component" value="Unassembled WGS sequence"/>
</dbReference>
<dbReference type="OrthoDB" id="166375at2759"/>
<feature type="compositionally biased region" description="Acidic residues" evidence="5">
    <location>
        <begin position="46"/>
        <end position="71"/>
    </location>
</feature>
<accession>A0A1E3PW94</accession>
<dbReference type="SUPFAM" id="SSF159042">
    <property type="entry name" value="Plus3-like"/>
    <property type="match status" value="1"/>
</dbReference>
<dbReference type="Gene3D" id="3.90.70.200">
    <property type="entry name" value="Plus-3 domain"/>
    <property type="match status" value="1"/>
</dbReference>
<name>A0A1E3PW94_LIPST</name>
<evidence type="ECO:0000256" key="3">
    <source>
        <dbReference type="ARBA" id="ARBA00023163"/>
    </source>
</evidence>
<evidence type="ECO:0000256" key="2">
    <source>
        <dbReference type="ARBA" id="ARBA00023015"/>
    </source>
</evidence>
<dbReference type="SMART" id="SM00719">
    <property type="entry name" value="Plus3"/>
    <property type="match status" value="1"/>
</dbReference>
<protein>
    <recommendedName>
        <fullName evidence="6">Plus3 domain-containing protein</fullName>
    </recommendedName>
</protein>
<dbReference type="PANTHER" id="PTHR13115">
    <property type="entry name" value="RNA POLYMERASE-ASSOCIATED PROTEIN RTF1 HOMOLOG"/>
    <property type="match status" value="1"/>
</dbReference>
<dbReference type="EMBL" id="KV454302">
    <property type="protein sequence ID" value="ODQ69703.1"/>
    <property type="molecule type" value="Genomic_DNA"/>
</dbReference>
<keyword evidence="8" id="KW-1185">Reference proteome</keyword>
<dbReference type="AlphaFoldDB" id="A0A1E3PW94"/>
<comment type="subcellular location">
    <subcellularLocation>
        <location evidence="1">Nucleus</location>
    </subcellularLocation>
</comment>
<gene>
    <name evidence="7" type="ORF">LIPSTDRAFT_107434</name>
</gene>
<feature type="region of interest" description="Disordered" evidence="5">
    <location>
        <begin position="14"/>
        <end position="112"/>
    </location>
</feature>
<dbReference type="STRING" id="675824.A0A1E3PW94"/>